<keyword evidence="2" id="KW-1133">Transmembrane helix</keyword>
<feature type="transmembrane region" description="Helical" evidence="2">
    <location>
        <begin position="443"/>
        <end position="465"/>
    </location>
</feature>
<dbReference type="Proteomes" id="UP000023152">
    <property type="component" value="Unassembled WGS sequence"/>
</dbReference>
<feature type="compositionally biased region" description="Low complexity" evidence="1">
    <location>
        <begin position="213"/>
        <end position="223"/>
    </location>
</feature>
<dbReference type="AlphaFoldDB" id="X6MDU8"/>
<sequence>MYVYIYMDELYNKKTKHIPKLKKDLSVTILCLIVLMFATSLFHCMIAFGILGAFGSMWSNIFGCFHENPGYMEFNESDYWLGLLGDNCKHKILWHLQTTQGEAMVVAGFMGCFYKSWQYGASGVSVPFGMLIVLSIVGLAAVHLLLGEHCKEVDSLQVVQSMTGIQNMRLHNNPGQVLISTSVGSSQPLLTSQPIYGGVHTDEHDEKQPLIAASASGNATSTNDPRFTISGDDEDDEETTATKPGTENVPGTEEAKRNNESKSKEREAANAPTSLLDDGNNKKQTESASINASANANINVNANANTNTNVNVNANPQMQIFPNDNGSSSWLKYFPLLAGGYFENLETEEEHVLDESLLGFIVAYLNSRIFLCLLFIALCSFVLLFAFDVLFPSFSSIPASEGGMGWTPAYVGLFYSFYSATWLFTMWYRWYRLHMGYQWSTSVLIGPLHALKIAFGCLAVVYGLVFPWFINSPHIHHAEWGPSSWVFQGFLIAVIMGFLSAVVPYDVAQLFRDFTDTVHGESVQTSQQLRLRQHCSINHIYIYAHTYTHIYIFFFEVTYLRNKQHNNSRLAIIESKMTIQILMSTLLVYIRICAPVLIQWMFIWGWDMNSRVSSKHVHVKRDWYQIGNFVFYTLAFISAAGFGLVVLFEKWRREDFGEEVDNEEMTRLIEEVRRERNRSLFGEAAEIDEDSDAMGFWLSTSMKSCIGRQTRHPVCKTVQVCMKDNFEKWRLRQSEQRLYNAF</sequence>
<organism evidence="3 4">
    <name type="scientific">Reticulomyxa filosa</name>
    <dbReference type="NCBI Taxonomy" id="46433"/>
    <lineage>
        <taxon>Eukaryota</taxon>
        <taxon>Sar</taxon>
        <taxon>Rhizaria</taxon>
        <taxon>Retaria</taxon>
        <taxon>Foraminifera</taxon>
        <taxon>Monothalamids</taxon>
        <taxon>Reticulomyxidae</taxon>
        <taxon>Reticulomyxa</taxon>
    </lineage>
</organism>
<name>X6MDU8_RETFI</name>
<feature type="transmembrane region" description="Helical" evidence="2">
    <location>
        <begin position="485"/>
        <end position="505"/>
    </location>
</feature>
<keyword evidence="2" id="KW-0472">Membrane</keyword>
<evidence type="ECO:0000256" key="1">
    <source>
        <dbReference type="SAM" id="MobiDB-lite"/>
    </source>
</evidence>
<reference evidence="3 4" key="1">
    <citation type="journal article" date="2013" name="Curr. Biol.">
        <title>The Genome of the Foraminiferan Reticulomyxa filosa.</title>
        <authorList>
            <person name="Glockner G."/>
            <person name="Hulsmann N."/>
            <person name="Schleicher M."/>
            <person name="Noegel A.A."/>
            <person name="Eichinger L."/>
            <person name="Gallinger C."/>
            <person name="Pawlowski J."/>
            <person name="Sierra R."/>
            <person name="Euteneuer U."/>
            <person name="Pillet L."/>
            <person name="Moustafa A."/>
            <person name="Platzer M."/>
            <person name="Groth M."/>
            <person name="Szafranski K."/>
            <person name="Schliwa M."/>
        </authorList>
    </citation>
    <scope>NUCLEOTIDE SEQUENCE [LARGE SCALE GENOMIC DNA]</scope>
</reference>
<feature type="transmembrane region" description="Helical" evidence="2">
    <location>
        <begin position="124"/>
        <end position="146"/>
    </location>
</feature>
<protein>
    <submittedName>
        <fullName evidence="3">Uncharacterized protein</fullName>
    </submittedName>
</protein>
<feature type="region of interest" description="Disordered" evidence="1">
    <location>
        <begin position="213"/>
        <end position="290"/>
    </location>
</feature>
<evidence type="ECO:0000313" key="4">
    <source>
        <dbReference type="Proteomes" id="UP000023152"/>
    </source>
</evidence>
<feature type="transmembrane region" description="Helical" evidence="2">
    <location>
        <begin position="410"/>
        <end position="431"/>
    </location>
</feature>
<feature type="transmembrane region" description="Helical" evidence="2">
    <location>
        <begin position="626"/>
        <end position="648"/>
    </location>
</feature>
<dbReference type="EMBL" id="ASPP01022646">
    <property type="protein sequence ID" value="ETO11215.1"/>
    <property type="molecule type" value="Genomic_DNA"/>
</dbReference>
<keyword evidence="2" id="KW-0812">Transmembrane</keyword>
<gene>
    <name evidence="3" type="ORF">RFI_26160</name>
</gene>
<keyword evidence="4" id="KW-1185">Reference proteome</keyword>
<evidence type="ECO:0000313" key="3">
    <source>
        <dbReference type="EMBL" id="ETO11215.1"/>
    </source>
</evidence>
<feature type="transmembrane region" description="Helical" evidence="2">
    <location>
        <begin position="25"/>
        <end position="51"/>
    </location>
</feature>
<accession>X6MDU8</accession>
<proteinExistence type="predicted"/>
<feature type="transmembrane region" description="Helical" evidence="2">
    <location>
        <begin position="369"/>
        <end position="390"/>
    </location>
</feature>
<comment type="caution">
    <text evidence="3">The sequence shown here is derived from an EMBL/GenBank/DDBJ whole genome shotgun (WGS) entry which is preliminary data.</text>
</comment>
<feature type="transmembrane region" description="Helical" evidence="2">
    <location>
        <begin position="586"/>
        <end position="606"/>
    </location>
</feature>
<feature type="compositionally biased region" description="Basic and acidic residues" evidence="1">
    <location>
        <begin position="253"/>
        <end position="268"/>
    </location>
</feature>
<evidence type="ECO:0000256" key="2">
    <source>
        <dbReference type="SAM" id="Phobius"/>
    </source>
</evidence>